<dbReference type="InterPro" id="IPR052462">
    <property type="entry name" value="SLIRP/GR-RBP-like"/>
</dbReference>
<feature type="region of interest" description="Disordered" evidence="2">
    <location>
        <begin position="83"/>
        <end position="106"/>
    </location>
</feature>
<gene>
    <name evidence="4" type="ORF">MuYL_2316</name>
</gene>
<keyword evidence="1" id="KW-0694">RNA-binding</keyword>
<keyword evidence="5" id="KW-1185">Reference proteome</keyword>
<dbReference type="OrthoDB" id="797376at2"/>
<dbReference type="PROSITE" id="PS50102">
    <property type="entry name" value="RRM"/>
    <property type="match status" value="1"/>
</dbReference>
<organism evidence="4 5">
    <name type="scientific">Mucilaginibacter xinganensis</name>
    <dbReference type="NCBI Taxonomy" id="1234841"/>
    <lineage>
        <taxon>Bacteria</taxon>
        <taxon>Pseudomonadati</taxon>
        <taxon>Bacteroidota</taxon>
        <taxon>Sphingobacteriia</taxon>
        <taxon>Sphingobacteriales</taxon>
        <taxon>Sphingobacteriaceae</taxon>
        <taxon>Mucilaginibacter</taxon>
    </lineage>
</organism>
<evidence type="ECO:0000313" key="4">
    <source>
        <dbReference type="EMBL" id="ASU34205.1"/>
    </source>
</evidence>
<dbReference type="GO" id="GO:0003723">
    <property type="term" value="F:RNA binding"/>
    <property type="evidence" value="ECO:0007669"/>
    <property type="project" value="UniProtKB-KW"/>
</dbReference>
<name>A0A223NWG1_9SPHI</name>
<evidence type="ECO:0000313" key="5">
    <source>
        <dbReference type="Proteomes" id="UP000215002"/>
    </source>
</evidence>
<dbReference type="SUPFAM" id="SSF54928">
    <property type="entry name" value="RNA-binding domain, RBD"/>
    <property type="match status" value="1"/>
</dbReference>
<reference evidence="4 5" key="1">
    <citation type="submission" date="2017-08" db="EMBL/GenBank/DDBJ databases">
        <title>Complete genome sequence of Mucilaginibacter sp. strain BJC16-A31.</title>
        <authorList>
            <consortium name="Henan University of Science and Technology"/>
            <person name="You X."/>
        </authorList>
    </citation>
    <scope>NUCLEOTIDE SEQUENCE [LARGE SCALE GENOMIC DNA]</scope>
    <source>
        <strain evidence="4 5">BJC16-A31</strain>
    </source>
</reference>
<proteinExistence type="predicted"/>
<dbReference type="RefSeq" id="WP_094570586.1">
    <property type="nucleotide sequence ID" value="NZ_CP022743.1"/>
</dbReference>
<dbReference type="KEGG" id="muc:MuYL_2316"/>
<evidence type="ECO:0000256" key="2">
    <source>
        <dbReference type="SAM" id="MobiDB-lite"/>
    </source>
</evidence>
<dbReference type="Pfam" id="PF00076">
    <property type="entry name" value="RRM_1"/>
    <property type="match status" value="1"/>
</dbReference>
<dbReference type="AlphaFoldDB" id="A0A223NWG1"/>
<dbReference type="Proteomes" id="UP000215002">
    <property type="component" value="Chromosome"/>
</dbReference>
<sequence length="106" mass="11487">MTKLFVVGLPRDMEETELLEIFSVYGQVAIVTIVTDIQTGISKGFGFVHMEDEAGAGRAIAALNGAEIDDRTISVRIAEKKQPVPEPVVESAPRKKRQRIGGSSAF</sequence>
<dbReference type="InterPro" id="IPR000504">
    <property type="entry name" value="RRM_dom"/>
</dbReference>
<feature type="domain" description="RRM" evidence="3">
    <location>
        <begin position="2"/>
        <end position="80"/>
    </location>
</feature>
<dbReference type="SMART" id="SM00360">
    <property type="entry name" value="RRM"/>
    <property type="match status" value="1"/>
</dbReference>
<evidence type="ECO:0000259" key="3">
    <source>
        <dbReference type="PROSITE" id="PS50102"/>
    </source>
</evidence>
<protein>
    <recommendedName>
        <fullName evidence="3">RRM domain-containing protein</fullName>
    </recommendedName>
</protein>
<accession>A0A223NWG1</accession>
<dbReference type="Gene3D" id="3.30.70.330">
    <property type="match status" value="1"/>
</dbReference>
<dbReference type="InterPro" id="IPR012677">
    <property type="entry name" value="Nucleotide-bd_a/b_plait_sf"/>
</dbReference>
<dbReference type="EMBL" id="CP022743">
    <property type="protein sequence ID" value="ASU34205.1"/>
    <property type="molecule type" value="Genomic_DNA"/>
</dbReference>
<dbReference type="InterPro" id="IPR035979">
    <property type="entry name" value="RBD_domain_sf"/>
</dbReference>
<dbReference type="PANTHER" id="PTHR48027">
    <property type="entry name" value="HETEROGENEOUS NUCLEAR RIBONUCLEOPROTEIN 87F-RELATED"/>
    <property type="match status" value="1"/>
</dbReference>
<evidence type="ECO:0000256" key="1">
    <source>
        <dbReference type="ARBA" id="ARBA00022884"/>
    </source>
</evidence>